<dbReference type="PANTHER" id="PTHR43212">
    <property type="entry name" value="QUERCETIN 2,3-DIOXYGENASE"/>
    <property type="match status" value="1"/>
</dbReference>
<dbReference type="Proteomes" id="UP000598971">
    <property type="component" value="Unassembled WGS sequence"/>
</dbReference>
<dbReference type="EMBL" id="WHPF01000007">
    <property type="protein sequence ID" value="NNV55918.1"/>
    <property type="molecule type" value="Genomic_DNA"/>
</dbReference>
<keyword evidence="7" id="KW-1185">Reference proteome</keyword>
<protein>
    <submittedName>
        <fullName evidence="6">Pirin family protein</fullName>
    </submittedName>
</protein>
<dbReference type="Pfam" id="PF17954">
    <property type="entry name" value="Pirin_C_2"/>
    <property type="match status" value="1"/>
</dbReference>
<name>A0A8J8FDC1_9BACT</name>
<evidence type="ECO:0000313" key="6">
    <source>
        <dbReference type="EMBL" id="NNV55918.1"/>
    </source>
</evidence>
<dbReference type="InterPro" id="IPR011051">
    <property type="entry name" value="RmlC_Cupin_sf"/>
</dbReference>
<evidence type="ECO:0000313" key="7">
    <source>
        <dbReference type="Proteomes" id="UP000598971"/>
    </source>
</evidence>
<evidence type="ECO:0000256" key="3">
    <source>
        <dbReference type="RuleBase" id="RU003457"/>
    </source>
</evidence>
<comment type="similarity">
    <text evidence="1 3">Belongs to the pirin family.</text>
</comment>
<dbReference type="RefSeq" id="WP_171607862.1">
    <property type="nucleotide sequence ID" value="NZ_WHPF01000007.1"/>
</dbReference>
<feature type="binding site" evidence="2">
    <location>
        <position position="104"/>
    </location>
    <ligand>
        <name>Fe cation</name>
        <dbReference type="ChEBI" id="CHEBI:24875"/>
    </ligand>
</feature>
<evidence type="ECO:0000259" key="5">
    <source>
        <dbReference type="Pfam" id="PF17954"/>
    </source>
</evidence>
<sequence length="240" mass="26895">MKTILHTANERGHANHGWLNSYHSFSFAGFYDPAKIHFGMLRVLNDDTVKGGFGFSKHPHDNMEIVSIPLSGDLEHKDSTGRHEIIRENDVQIMSAGSGIAHSEMNANKDREVKFLQIWVFPKEQNITPRYQQKTFTPEQRHNAFLTVVAPDDDSAVWINQDAWFTLGNLDKGLSENYSIKKVGNGVYVFVLEGEITIDGQLLKKRDALGIWDTTSLTITATDNASVLLIDVPMQIEGVA</sequence>
<dbReference type="AlphaFoldDB" id="A0A8J8FDC1"/>
<comment type="caution">
    <text evidence="6">The sequence shown here is derived from an EMBL/GenBank/DDBJ whole genome shotgun (WGS) entry which is preliminary data.</text>
</comment>
<feature type="domain" description="Quercetin 2,3-dioxygenase C-terminal cupin" evidence="5">
    <location>
        <begin position="148"/>
        <end position="232"/>
    </location>
</feature>
<dbReference type="Gene3D" id="2.60.120.10">
    <property type="entry name" value="Jelly Rolls"/>
    <property type="match status" value="2"/>
</dbReference>
<feature type="domain" description="Pirin N-terminal" evidence="4">
    <location>
        <begin position="9"/>
        <end position="120"/>
    </location>
</feature>
<accession>A0A8J8FDC1</accession>
<organism evidence="6 7">
    <name type="scientific">Limnovirga soli</name>
    <dbReference type="NCBI Taxonomy" id="2656915"/>
    <lineage>
        <taxon>Bacteria</taxon>
        <taxon>Pseudomonadati</taxon>
        <taxon>Bacteroidota</taxon>
        <taxon>Chitinophagia</taxon>
        <taxon>Chitinophagales</taxon>
        <taxon>Chitinophagaceae</taxon>
        <taxon>Limnovirga</taxon>
    </lineage>
</organism>
<reference evidence="6" key="1">
    <citation type="submission" date="2019-10" db="EMBL/GenBank/DDBJ databases">
        <title>Draft genome sequence of Panacibacter sp. KCS-6.</title>
        <authorList>
            <person name="Yim K.J."/>
        </authorList>
    </citation>
    <scope>NUCLEOTIDE SEQUENCE</scope>
    <source>
        <strain evidence="6">KCS-6</strain>
    </source>
</reference>
<dbReference type="PIRSF" id="PIRSF006232">
    <property type="entry name" value="Pirin"/>
    <property type="match status" value="1"/>
</dbReference>
<gene>
    <name evidence="6" type="ORF">GD597_10645</name>
</gene>
<dbReference type="InterPro" id="IPR012093">
    <property type="entry name" value="Pirin"/>
</dbReference>
<evidence type="ECO:0000256" key="1">
    <source>
        <dbReference type="ARBA" id="ARBA00008416"/>
    </source>
</evidence>
<feature type="binding site" evidence="2">
    <location>
        <position position="102"/>
    </location>
    <ligand>
        <name>Fe cation</name>
        <dbReference type="ChEBI" id="CHEBI:24875"/>
    </ligand>
</feature>
<feature type="binding site" evidence="2">
    <location>
        <position position="60"/>
    </location>
    <ligand>
        <name>Fe cation</name>
        <dbReference type="ChEBI" id="CHEBI:24875"/>
    </ligand>
</feature>
<dbReference type="CDD" id="cd02910">
    <property type="entry name" value="cupin_Yhhw_N"/>
    <property type="match status" value="1"/>
</dbReference>
<dbReference type="PANTHER" id="PTHR43212:SF3">
    <property type="entry name" value="QUERCETIN 2,3-DIOXYGENASE"/>
    <property type="match status" value="1"/>
</dbReference>
<proteinExistence type="inferred from homology"/>
<dbReference type="InterPro" id="IPR041602">
    <property type="entry name" value="Quercetinase_C"/>
</dbReference>
<comment type="cofactor">
    <cofactor evidence="2">
        <name>Fe cation</name>
        <dbReference type="ChEBI" id="CHEBI:24875"/>
    </cofactor>
    <text evidence="2">Binds 1 Fe cation per subunit.</text>
</comment>
<keyword evidence="2" id="KW-0479">Metal-binding</keyword>
<dbReference type="InterPro" id="IPR014710">
    <property type="entry name" value="RmlC-like_jellyroll"/>
</dbReference>
<evidence type="ECO:0000256" key="2">
    <source>
        <dbReference type="PIRSR" id="PIRSR006232-1"/>
    </source>
</evidence>
<keyword evidence="2" id="KW-0408">Iron</keyword>
<dbReference type="Pfam" id="PF02678">
    <property type="entry name" value="Pirin"/>
    <property type="match status" value="1"/>
</dbReference>
<feature type="binding site" evidence="2">
    <location>
        <position position="58"/>
    </location>
    <ligand>
        <name>Fe cation</name>
        <dbReference type="ChEBI" id="CHEBI:24875"/>
    </ligand>
</feature>
<dbReference type="InterPro" id="IPR003829">
    <property type="entry name" value="Pirin_N_dom"/>
</dbReference>
<dbReference type="GO" id="GO:0046872">
    <property type="term" value="F:metal ion binding"/>
    <property type="evidence" value="ECO:0007669"/>
    <property type="project" value="UniProtKB-KW"/>
</dbReference>
<dbReference type="SUPFAM" id="SSF51182">
    <property type="entry name" value="RmlC-like cupins"/>
    <property type="match status" value="1"/>
</dbReference>
<evidence type="ECO:0000259" key="4">
    <source>
        <dbReference type="Pfam" id="PF02678"/>
    </source>
</evidence>